<dbReference type="AlphaFoldDB" id="A0A386H101"/>
<evidence type="ECO:0000313" key="1">
    <source>
        <dbReference type="EMBL" id="AYD39361.1"/>
    </source>
</evidence>
<reference evidence="1 2" key="1">
    <citation type="journal article" date="2019" name="Int. J. Syst. Evol. Microbiol.">
        <title>Clostridium fermenticellae sp. nov., isolated from the mud in a fermentation cellar for the production of the Chinese liquor, baijiu.</title>
        <authorList>
            <person name="Xu P.X."/>
            <person name="Chai L.J."/>
            <person name="Qiu T."/>
            <person name="Zhang X.J."/>
            <person name="Lu Z.M."/>
            <person name="Xiao C."/>
            <person name="Wang S.T."/>
            <person name="Shen C.H."/>
            <person name="Shi J.S."/>
            <person name="Xu Z.H."/>
        </authorList>
    </citation>
    <scope>NUCLEOTIDE SEQUENCE [LARGE SCALE GENOMIC DNA]</scope>
    <source>
        <strain evidence="1 2">JN500901</strain>
    </source>
</reference>
<dbReference type="Pfam" id="PF09579">
    <property type="entry name" value="Spore_YtfJ"/>
    <property type="match status" value="1"/>
</dbReference>
<keyword evidence="2" id="KW-1185">Reference proteome</keyword>
<dbReference type="InterPro" id="IPR014229">
    <property type="entry name" value="Spore_YtfJ"/>
</dbReference>
<gene>
    <name evidence="1" type="ORF">D4Z93_01905</name>
</gene>
<organism evidence="1 2">
    <name type="scientific">Clostridium fermenticellae</name>
    <dbReference type="NCBI Taxonomy" id="2068654"/>
    <lineage>
        <taxon>Bacteria</taxon>
        <taxon>Bacillati</taxon>
        <taxon>Bacillota</taxon>
        <taxon>Clostridia</taxon>
        <taxon>Eubacteriales</taxon>
        <taxon>Clostridiaceae</taxon>
        <taxon>Clostridium</taxon>
    </lineage>
</organism>
<accession>A0A386H101</accession>
<name>A0A386H101_9CLOT</name>
<dbReference type="PANTHER" id="PTHR39162:SF1">
    <property type="entry name" value="SPORULATION PROTEIN YTFJ"/>
    <property type="match status" value="1"/>
</dbReference>
<dbReference type="EMBL" id="CP032416">
    <property type="protein sequence ID" value="AYD39361.1"/>
    <property type="molecule type" value="Genomic_DNA"/>
</dbReference>
<dbReference type="PANTHER" id="PTHR39162">
    <property type="entry name" value="GLL3345 PROTEIN"/>
    <property type="match status" value="1"/>
</dbReference>
<proteinExistence type="predicted"/>
<evidence type="ECO:0000313" key="2">
    <source>
        <dbReference type="Proteomes" id="UP000266301"/>
    </source>
</evidence>
<dbReference type="OrthoDB" id="1711150at2"/>
<dbReference type="KEGG" id="cfer:D4Z93_01905"/>
<dbReference type="Proteomes" id="UP000266301">
    <property type="component" value="Chromosome"/>
</dbReference>
<protein>
    <submittedName>
        <fullName evidence="1">Sporulation protein</fullName>
    </submittedName>
</protein>
<sequence>MGSVPENLDMLFSKLQDFFNTKTVIGEPIEVGDTTLVPIISVSFGFGTAAGENQNVKKDKDNSASGVGMGAKIASDALIVVKKDGSVKVLPIRGKENLMNLIEKVPDIVSRLNIKKPESKK</sequence>
<dbReference type="RefSeq" id="WP_119970070.1">
    <property type="nucleotide sequence ID" value="NZ_CP032416.1"/>
</dbReference>